<protein>
    <submittedName>
        <fullName evidence="3">TRP-like ion channel Pkd2</fullName>
    </submittedName>
</protein>
<dbReference type="EMBL" id="LGRX02006334">
    <property type="protein sequence ID" value="KAK3276882.1"/>
    <property type="molecule type" value="Genomic_DNA"/>
</dbReference>
<keyword evidence="2" id="KW-0812">Transmembrane</keyword>
<feature type="transmembrane region" description="Helical" evidence="2">
    <location>
        <begin position="726"/>
        <end position="748"/>
    </location>
</feature>
<name>A0AAE0GF86_9CHLO</name>
<evidence type="ECO:0000256" key="2">
    <source>
        <dbReference type="SAM" id="Phobius"/>
    </source>
</evidence>
<comment type="caution">
    <text evidence="3">The sequence shown here is derived from an EMBL/GenBank/DDBJ whole genome shotgun (WGS) entry which is preliminary data.</text>
</comment>
<evidence type="ECO:0000256" key="1">
    <source>
        <dbReference type="SAM" id="MobiDB-lite"/>
    </source>
</evidence>
<gene>
    <name evidence="3" type="ORF">CYMTET_15076</name>
</gene>
<keyword evidence="2" id="KW-0472">Membrane</keyword>
<evidence type="ECO:0000313" key="4">
    <source>
        <dbReference type="Proteomes" id="UP001190700"/>
    </source>
</evidence>
<feature type="transmembrane region" description="Helical" evidence="2">
    <location>
        <begin position="687"/>
        <end position="705"/>
    </location>
</feature>
<organism evidence="3 4">
    <name type="scientific">Cymbomonas tetramitiformis</name>
    <dbReference type="NCBI Taxonomy" id="36881"/>
    <lineage>
        <taxon>Eukaryota</taxon>
        <taxon>Viridiplantae</taxon>
        <taxon>Chlorophyta</taxon>
        <taxon>Pyramimonadophyceae</taxon>
        <taxon>Pyramimonadales</taxon>
        <taxon>Pyramimonadaceae</taxon>
        <taxon>Cymbomonas</taxon>
    </lineage>
</organism>
<feature type="transmembrane region" description="Helical" evidence="2">
    <location>
        <begin position="1174"/>
        <end position="1194"/>
    </location>
</feature>
<dbReference type="AlphaFoldDB" id="A0AAE0GF86"/>
<feature type="transmembrane region" description="Helical" evidence="2">
    <location>
        <begin position="588"/>
        <end position="609"/>
    </location>
</feature>
<evidence type="ECO:0000313" key="3">
    <source>
        <dbReference type="EMBL" id="KAK3276882.1"/>
    </source>
</evidence>
<feature type="transmembrane region" description="Helical" evidence="2">
    <location>
        <begin position="794"/>
        <end position="816"/>
    </location>
</feature>
<proteinExistence type="predicted"/>
<dbReference type="Proteomes" id="UP001190700">
    <property type="component" value="Unassembled WGS sequence"/>
</dbReference>
<feature type="region of interest" description="Disordered" evidence="1">
    <location>
        <begin position="959"/>
        <end position="979"/>
    </location>
</feature>
<accession>A0AAE0GF86</accession>
<reference evidence="3 4" key="1">
    <citation type="journal article" date="2015" name="Genome Biol. Evol.">
        <title>Comparative Genomics of a Bacterivorous Green Alga Reveals Evolutionary Causalities and Consequences of Phago-Mixotrophic Mode of Nutrition.</title>
        <authorList>
            <person name="Burns J.A."/>
            <person name="Paasch A."/>
            <person name="Narechania A."/>
            <person name="Kim E."/>
        </authorList>
    </citation>
    <scope>NUCLEOTIDE SEQUENCE [LARGE SCALE GENOMIC DNA]</scope>
    <source>
        <strain evidence="3 4">PLY_AMNH</strain>
    </source>
</reference>
<keyword evidence="2" id="KW-1133">Transmembrane helix</keyword>
<keyword evidence="4" id="KW-1185">Reference proteome</keyword>
<feature type="transmembrane region" description="Helical" evidence="2">
    <location>
        <begin position="536"/>
        <end position="560"/>
    </location>
</feature>
<sequence length="1200" mass="133279">MGVADLVNGAVVNEGEEVLPTDVVIVAVTIQDALGNAVTSDASYGVEELSLLVEYSTKVAVGGGELSSRRRRRNLSSSGGSALSLRTDEVSEIIAASAVDGRMAESLSAASASSNANLSTDVTGLVGDISTSTLTPDVDVEAAYAAAILSEKDKLQRLSMEMQTSLNVVQDDLTVAGGGAEEWTATLLKIWEDAQELDFENVEALSLSIDEIIAKLEQITSQYELVNSAAAEAQLALQETLDAVERLVSENVVDSLEVQLQPPPYPPPAPPLWCGFVAQTNAERVRLATEIQYEFVVPAPHEARRHLLKRVSGGAGGSDDDASRWELPKGSAVNDLKSMPSEVPGRYITMQHNKLFAGLLFAVTRGTVLAGRECTSRFEHLAAPCVTKSAHSRHYGIDPVFRPTSSLFRSDLQHERGTYYNTSQGSEDIHPDTGAPRPFRPRHIPGRDDSQPFFISAEVGAYRAQQLYTFLEEGLLIDSLVNKVDVSVVTFNSQLQAWCVVAIGWVREHGNGYWTVQSEIYPSPVTYWGVGSARDILWMLMHVVWVLVSVTIFVQSALLLRPRALPAKYNQAHYLVNLMAHLSDVENLLALCGAVLQIWVVVMFFSYHFRMLTLTVSNPQRIYHDLYWNANYFLSSREPDDAASGAAEAEAGGALTPAWALPEDNLDFERFTMDAQKMASLGQLNQAFFLCQTARVLILILRLLLTSAHQKHLAVVINTCRDSLRELLQCFPFFLSAVCFTFLFHIQLGMRLPQLRTMQKSADVVAKFALLGEYEILRNPSWESTMLEAYFKQASITIFIFLYYFFLNNFILAIVCDNMYKLWKASLAEQTLAQDAVAFYQNRINVEVKKKWPSLERTIDMLSLYHHGLSLQECREKSKEPRMNLAMVMSGTAQLFNQEHEDAPSVSVHNRVYDSAKLLRVLNTCLDSDQINFVLPRNTRDAHRQHSLLLDRDKVGMEEAKGTSVSAEGESASPTSTETERLKAQKQIFRALAHRVITEISSLQNLNRDKPRPLDATRSSKRRCAPVLRQLVPLVGHYFKCNSQFYGQLESRLGQVNKCLERIEVNKEHRAAFSQSIIGPQGPKRDVAERKGLYLPLGESNFVEDFLIALWEISQSSQPVIPPCSFMDVSPKAPLLLSKWAPWFSFPTSDSGLAGNQGQSSFGMFLSLLEITSVHIAFSTPVSFSLLLVTFFSGSTFTNH</sequence>